<accession>A0ABR2XDV3</accession>
<dbReference type="Gene3D" id="1.25.40.20">
    <property type="entry name" value="Ankyrin repeat-containing domain"/>
    <property type="match status" value="2"/>
</dbReference>
<dbReference type="PROSITE" id="PS50837">
    <property type="entry name" value="NACHT"/>
    <property type="match status" value="1"/>
</dbReference>
<evidence type="ECO:0000256" key="1">
    <source>
        <dbReference type="ARBA" id="ARBA00022737"/>
    </source>
</evidence>
<dbReference type="EMBL" id="JARVKM010000067">
    <property type="protein sequence ID" value="KAK9772020.1"/>
    <property type="molecule type" value="Genomic_DNA"/>
</dbReference>
<dbReference type="InterPro" id="IPR056884">
    <property type="entry name" value="NPHP3-like_N"/>
</dbReference>
<keyword evidence="4" id="KW-1185">Reference proteome</keyword>
<dbReference type="PANTHER" id="PTHR10039:SF16">
    <property type="entry name" value="GPI INOSITOL-DEACYLASE"/>
    <property type="match status" value="1"/>
</dbReference>
<evidence type="ECO:0000313" key="3">
    <source>
        <dbReference type="EMBL" id="KAK9772020.1"/>
    </source>
</evidence>
<evidence type="ECO:0000313" key="4">
    <source>
        <dbReference type="Proteomes" id="UP001465668"/>
    </source>
</evidence>
<feature type="domain" description="NACHT" evidence="2">
    <location>
        <begin position="222"/>
        <end position="337"/>
    </location>
</feature>
<dbReference type="PANTHER" id="PTHR10039">
    <property type="entry name" value="AMELOGENIN"/>
    <property type="match status" value="1"/>
</dbReference>
<dbReference type="InterPro" id="IPR036770">
    <property type="entry name" value="Ankyrin_rpt-contain_sf"/>
</dbReference>
<organism evidence="3 4">
    <name type="scientific">Seiridium cardinale</name>
    <dbReference type="NCBI Taxonomy" id="138064"/>
    <lineage>
        <taxon>Eukaryota</taxon>
        <taxon>Fungi</taxon>
        <taxon>Dikarya</taxon>
        <taxon>Ascomycota</taxon>
        <taxon>Pezizomycotina</taxon>
        <taxon>Sordariomycetes</taxon>
        <taxon>Xylariomycetidae</taxon>
        <taxon>Amphisphaeriales</taxon>
        <taxon>Sporocadaceae</taxon>
        <taxon>Seiridium</taxon>
    </lineage>
</organism>
<dbReference type="InterPro" id="IPR027417">
    <property type="entry name" value="P-loop_NTPase"/>
</dbReference>
<dbReference type="InterPro" id="IPR007111">
    <property type="entry name" value="NACHT_NTPase"/>
</dbReference>
<proteinExistence type="predicted"/>
<protein>
    <submittedName>
        <fullName evidence="3">Ankyrin repeat protein</fullName>
    </submittedName>
</protein>
<dbReference type="Pfam" id="PF24883">
    <property type="entry name" value="NPHP3_N"/>
    <property type="match status" value="1"/>
</dbReference>
<gene>
    <name evidence="3" type="ORF">SCAR479_11339</name>
</gene>
<dbReference type="SUPFAM" id="SSF52540">
    <property type="entry name" value="P-loop containing nucleoside triphosphate hydrolases"/>
    <property type="match status" value="1"/>
</dbReference>
<evidence type="ECO:0000259" key="2">
    <source>
        <dbReference type="PROSITE" id="PS50837"/>
    </source>
</evidence>
<dbReference type="Gene3D" id="3.40.50.300">
    <property type="entry name" value="P-loop containing nucleotide triphosphate hydrolases"/>
    <property type="match status" value="1"/>
</dbReference>
<name>A0ABR2XDV3_9PEZI</name>
<comment type="caution">
    <text evidence="3">The sequence shown here is derived from an EMBL/GenBank/DDBJ whole genome shotgun (WGS) entry which is preliminary data.</text>
</comment>
<sequence length="1502" mass="168322">MADPLSIAASIAGVITLADVVFTRLIKYTKQVKEAEQGIKDLAAEINLIGGSLNSLSRLARALSDELFDPTLRIEHIAGCHKVFSRMEEKLRKAEEDLAKPDQFSRIQRKLKWPFSAARMEEFQSELSRHHRSINLALSADCLNSLLLHLTTSRDLVTEVKELRRITTRIEENEERRRVLDYFMKSEPQRGYETSLSLRHPRTGLWLLRLPQVQTWLDLPGSMIWLTGIPGAGKTVLAASIIEAALGRSSEKIAVGFFFCDYKDETTHVTANVLGALVSQLAIQSDAAYALLAQYYQDLHPSRGLARSPTVDGLQDLLTDIAKLFDHTFLIVDGLDECGKHTDDVVDALEACAQVDKVSTALLSRDENNIRNCLDNDFENIEISAHDEDITEYVTSEIEERIRTKRIRIRDPSLKGEILHRLVDGASGMFRWVACQLDHLGVCLTDKACREALKTLPPDLTGTYTRILRRIPVYHSSLAVMILNFVAYADPALSLLELKQAVSISEGEGFFDPADLISDDTIFHICSSLVRKSTDNAKFEFAHFSVQEFLESNHLSEAGLGDFAVSATRCSRLLATQSLHFIQLKDFSNDISEDDDLEALLKERIEKFPFYGYASIRWFRYARDEWHNPPLMDITKKLFDPRKTQAFVQWAWWLSMHFEADWTPKDRLETVLEKTFRPIHLAAMLHLVAICNWLTDVDRCVNIKSVFGTPFQCSVAGISLFGDGGDDFQWMIDWYLPAITQKKGADSTGGTIQCILAAGGSRCDEYPTARFNSLIACAFNVSVYANDYSGIPVLISHSVHVSDNDLKELEKCLDDVSDYDCVCEVSFEQLVHDLSILITTKYTPAALSVCLLYWKWALTHKWSFAMHPELVNSQVSMTEEALLQWGFAAAENGDVESLARFLQDPRTDVRKMRDASGSTVLHRAVNCFPDEVSEHILACKRLLDAGCDPSSLDSNRNTPLHVWDWFENDALDEELADLVKAFVKAGANITMQNYQGQNVLHRTVGTPRQLQAILDHAAKAQVVMALQTADEDGYTPLMLSLRSIGKLPRGFANAEPSAVLLLEAWQDLIAKWDNPVSILEYAAYSGSELVIQKLLESSILSDRGTVGNPFRNLGARATARSVQLLCAASPGSLDSLENRRCSLQNFLANCLNYYGPLPHSFRDAVTEILGSSSDSATKDDGPIIWEYITAVSIPNMEKQAKSDYTNHNLRSCLNVLIDLGFLNAYENEFNESGLVALLQSFEFKLQKLEDCIWPIHIDTIRLCIEKTRRWPDFLQSASSSGLLLAAFRSHDLQLFQLLIEKGAKIDRKMGSESLMELMMSHKLTADVETSRAMFKIVLQHVNSRNINHTNPQNGLGLIHRLAVSNDGWQIEQLLELGADPNLRDGIQNRSIPALVHHIHQGSSESAMVLLRNGADPTAQDAGGFDAALSAAFVGNTSLLKEILSLSETSAWTMDWRRKCRLFLPPSILPPSLANYPSYDICISMALMSILRQWTVKYHFMPP</sequence>
<dbReference type="SUPFAM" id="SSF48403">
    <property type="entry name" value="Ankyrin repeat"/>
    <property type="match status" value="1"/>
</dbReference>
<keyword evidence="1" id="KW-0677">Repeat</keyword>
<dbReference type="Proteomes" id="UP001465668">
    <property type="component" value="Unassembled WGS sequence"/>
</dbReference>
<reference evidence="3 4" key="1">
    <citation type="submission" date="2024-02" db="EMBL/GenBank/DDBJ databases">
        <title>First draft genome assembly of two strains of Seiridium cardinale.</title>
        <authorList>
            <person name="Emiliani G."/>
            <person name="Scali E."/>
        </authorList>
    </citation>
    <scope>NUCLEOTIDE SEQUENCE [LARGE SCALE GENOMIC DNA]</scope>
    <source>
        <strain evidence="3 4">BM-138-000479</strain>
    </source>
</reference>